<dbReference type="InterPro" id="IPR050855">
    <property type="entry name" value="NDM-1-like"/>
</dbReference>
<evidence type="ECO:0000256" key="1">
    <source>
        <dbReference type="ARBA" id="ARBA00005250"/>
    </source>
</evidence>
<dbReference type="Pfam" id="PF00753">
    <property type="entry name" value="Lactamase_B"/>
    <property type="match status" value="1"/>
</dbReference>
<dbReference type="InterPro" id="IPR036866">
    <property type="entry name" value="RibonucZ/Hydroxyglut_hydro"/>
</dbReference>
<dbReference type="RefSeq" id="WP_307421836.1">
    <property type="nucleotide sequence ID" value="NZ_JAUSVK010000001.1"/>
</dbReference>
<feature type="domain" description="Metallo-beta-lactamase" evidence="2">
    <location>
        <begin position="35"/>
        <end position="240"/>
    </location>
</feature>
<evidence type="ECO:0000259" key="2">
    <source>
        <dbReference type="SMART" id="SM00849"/>
    </source>
</evidence>
<name>A0ABU0F7I8_9HYPH</name>
<protein>
    <submittedName>
        <fullName evidence="3">Glyoxylase-like metal-dependent hydrolase (Beta-lactamase superfamily II)</fullName>
    </submittedName>
</protein>
<dbReference type="SUPFAM" id="SSF56281">
    <property type="entry name" value="Metallo-hydrolase/oxidoreductase"/>
    <property type="match status" value="1"/>
</dbReference>
<gene>
    <name evidence="3" type="ORF">J3R73_000371</name>
</gene>
<comment type="similarity">
    <text evidence="1">Belongs to the metallo-beta-lactamase superfamily. Class-B beta-lactamase family.</text>
</comment>
<evidence type="ECO:0000313" key="4">
    <source>
        <dbReference type="Proteomes" id="UP001237448"/>
    </source>
</evidence>
<evidence type="ECO:0000313" key="3">
    <source>
        <dbReference type="EMBL" id="MDQ0390579.1"/>
    </source>
</evidence>
<proteinExistence type="inferred from homology"/>
<sequence>MTNDQLPVADPWFAITEVEPGLHRITEPHCVRLVRANCFLVKGTTHDLLVDSGMGVGRLRPALAPLLDKPLILFSTHAHLDHRGGHWEFPDAEILVHPAEAGDLRAPDAQKGLSFAQFAPDQRARLAAAGFDTQGWLVDAVPWRGYDLDGYRLEGAEPTRLVGEGDVVDIGSRRFTVLHLPGHSPGSIAVWEAETGTLIGGDAIYDGILIDDLPGGDVAAYVETMRRLAGLPVRVVHGGHRDSFGRERLAEIVRGYLESRGAA</sequence>
<keyword evidence="4" id="KW-1185">Reference proteome</keyword>
<dbReference type="EMBL" id="JAUSVK010000001">
    <property type="protein sequence ID" value="MDQ0390579.1"/>
    <property type="molecule type" value="Genomic_DNA"/>
</dbReference>
<dbReference type="SMART" id="SM00849">
    <property type="entry name" value="Lactamase_B"/>
    <property type="match status" value="1"/>
</dbReference>
<dbReference type="Gene3D" id="3.60.15.10">
    <property type="entry name" value="Ribonuclease Z/Hydroxyacylglutathione hydrolase-like"/>
    <property type="match status" value="1"/>
</dbReference>
<comment type="caution">
    <text evidence="3">The sequence shown here is derived from an EMBL/GenBank/DDBJ whole genome shotgun (WGS) entry which is preliminary data.</text>
</comment>
<accession>A0ABU0F7I8</accession>
<dbReference type="InterPro" id="IPR001279">
    <property type="entry name" value="Metallo-B-lactamas"/>
</dbReference>
<reference evidence="3 4" key="1">
    <citation type="submission" date="2023-07" db="EMBL/GenBank/DDBJ databases">
        <title>Genomic Encyclopedia of Type Strains, Phase IV (KMG-IV): sequencing the most valuable type-strain genomes for metagenomic binning, comparative biology and taxonomic classification.</title>
        <authorList>
            <person name="Goeker M."/>
        </authorList>
    </citation>
    <scope>NUCLEOTIDE SEQUENCE [LARGE SCALE GENOMIC DNA]</scope>
    <source>
        <strain evidence="3 4">DSM 5896</strain>
    </source>
</reference>
<dbReference type="PANTHER" id="PTHR42951">
    <property type="entry name" value="METALLO-BETA-LACTAMASE DOMAIN-CONTAINING"/>
    <property type="match status" value="1"/>
</dbReference>
<organism evidence="3 4">
    <name type="scientific">Labrys monachus</name>
    <dbReference type="NCBI Taxonomy" id="217067"/>
    <lineage>
        <taxon>Bacteria</taxon>
        <taxon>Pseudomonadati</taxon>
        <taxon>Pseudomonadota</taxon>
        <taxon>Alphaproteobacteria</taxon>
        <taxon>Hyphomicrobiales</taxon>
        <taxon>Xanthobacteraceae</taxon>
        <taxon>Labrys</taxon>
    </lineage>
</organism>
<dbReference type="Proteomes" id="UP001237448">
    <property type="component" value="Unassembled WGS sequence"/>
</dbReference>
<dbReference type="PANTHER" id="PTHR42951:SF4">
    <property type="entry name" value="ACYL-COENZYME A THIOESTERASE MBLAC2"/>
    <property type="match status" value="1"/>
</dbReference>